<gene>
    <name evidence="1" type="ORF">CVT26_000324</name>
</gene>
<protein>
    <submittedName>
        <fullName evidence="1">Uncharacterized protein</fullName>
    </submittedName>
</protein>
<sequence length="306" mass="34729">MNTFFDKITASTALEGRIREPARSEGEENVLPLWDVQASSFEVFAVNEPPSYRLKDRGSVDPEEITFRVRGIMCQKRLPPIYQARNTLTLGYLRQTVQLVTFMPNSHFGDYFAKINDLTHLFNTSVGGQVLPPATQKYEGHASLVISNPYFTSRSLTPTMESMALGTSVDPTGFLSRNQPQNFHHTMDNEVVYLKEIADAQSVRFQVLPPDQFENGDIVEAQFSFVAFPVAKNKQEFQLRMCLRALILIDDSFRRASMMVNTNYPEAVVPVFTLKRKVTYSFRDENGMEDSNGGLRQGSKRICIEE</sequence>
<name>A0A409VHH2_9AGAR</name>
<dbReference type="InParanoid" id="A0A409VHH2"/>
<dbReference type="OrthoDB" id="3269456at2759"/>
<evidence type="ECO:0000313" key="2">
    <source>
        <dbReference type="Proteomes" id="UP000284706"/>
    </source>
</evidence>
<keyword evidence="2" id="KW-1185">Reference proteome</keyword>
<accession>A0A409VHH2</accession>
<dbReference type="Proteomes" id="UP000284706">
    <property type="component" value="Unassembled WGS sequence"/>
</dbReference>
<evidence type="ECO:0000313" key="1">
    <source>
        <dbReference type="EMBL" id="PPQ65707.1"/>
    </source>
</evidence>
<reference evidence="1 2" key="1">
    <citation type="journal article" date="2018" name="Evol. Lett.">
        <title>Horizontal gene cluster transfer increased hallucinogenic mushroom diversity.</title>
        <authorList>
            <person name="Reynolds H.T."/>
            <person name="Vijayakumar V."/>
            <person name="Gluck-Thaler E."/>
            <person name="Korotkin H.B."/>
            <person name="Matheny P.B."/>
            <person name="Slot J.C."/>
        </authorList>
    </citation>
    <scope>NUCLEOTIDE SEQUENCE [LARGE SCALE GENOMIC DNA]</scope>
    <source>
        <strain evidence="1 2">SRW20</strain>
    </source>
</reference>
<proteinExistence type="predicted"/>
<organism evidence="1 2">
    <name type="scientific">Gymnopilus dilepis</name>
    <dbReference type="NCBI Taxonomy" id="231916"/>
    <lineage>
        <taxon>Eukaryota</taxon>
        <taxon>Fungi</taxon>
        <taxon>Dikarya</taxon>
        <taxon>Basidiomycota</taxon>
        <taxon>Agaricomycotina</taxon>
        <taxon>Agaricomycetes</taxon>
        <taxon>Agaricomycetidae</taxon>
        <taxon>Agaricales</taxon>
        <taxon>Agaricineae</taxon>
        <taxon>Hymenogastraceae</taxon>
        <taxon>Gymnopilus</taxon>
    </lineage>
</organism>
<dbReference type="EMBL" id="NHYE01005647">
    <property type="protein sequence ID" value="PPQ65707.1"/>
    <property type="molecule type" value="Genomic_DNA"/>
</dbReference>
<comment type="caution">
    <text evidence="1">The sequence shown here is derived from an EMBL/GenBank/DDBJ whole genome shotgun (WGS) entry which is preliminary data.</text>
</comment>
<dbReference type="AlphaFoldDB" id="A0A409VHH2"/>